<evidence type="ECO:0000313" key="4">
    <source>
        <dbReference type="EMBL" id="GIJ49895.1"/>
    </source>
</evidence>
<dbReference type="InterPro" id="IPR038765">
    <property type="entry name" value="Papain-like_cys_pep_sf"/>
</dbReference>
<feature type="transmembrane region" description="Helical" evidence="2">
    <location>
        <begin position="620"/>
        <end position="640"/>
    </location>
</feature>
<accession>A0A8J3YU36</accession>
<dbReference type="InterPro" id="IPR052901">
    <property type="entry name" value="Bact_TGase-like"/>
</dbReference>
<evidence type="ECO:0000259" key="3">
    <source>
        <dbReference type="SMART" id="SM00460"/>
    </source>
</evidence>
<feature type="transmembrane region" description="Helical" evidence="2">
    <location>
        <begin position="7"/>
        <end position="23"/>
    </location>
</feature>
<sequence length="829" mass="89053">MTQRRHITLVAAGATILAALPLATVFERWTWIVGVIITVGLMTGVAVLLRTVRAPMWAPTVGMFVTYAVALTLIFGNNALLGVIPTPATFTGFNSLLEEAGIAIRDSGVPVDDERGLLFLAAFGIGAVLISVDIAAVVARRPAIAGLPMVAIYIVAVGTNSESVNFLSFIATAAAFLWLLATDNVDRVRRFGRRFTGDGRDVDVWEPSPLAAAGRRLAVIGVIGAVLLPMALPGMTTGLLDRFGSGVGTGGNGPGNGGGGRSGQVNLFSILSGTLERDKIYNMIKVTTNDPAPFYVRFGVAEDLRANGFVNRAWGTGTPLNDLKPLPAAPAGVKNLNFHAAVEIITFDASFLPIFETPTKVEGLDARQWQFDRRSNVLYSTRTSSKNKRYEFDYTRQEFTPEALRTAAALPENSPQQAFRTLPQPELGPVKEKAAELTAGKTNQYDKVRAIFEYFTNGKNGFEYTTQTTAGNSGSAIVDFLTNKKGYCEQYAAAMGWLVRAAGFPARVAFGFTRGNSTNTGTYTLQNKNLHAWTEVYFEGFGWVPFDATPASFVEGTVPSAWAPDPNQASQPATAPGENGAAGPAPGPSGSAATGDQRFGEGDDGAATTTPEQLQEKSNWLVYVLIAVAVALIVLVLPAVRRAIDRRRRWRSAAATVGSPSAARVDSGGIEVSGTPGRRSRREAHAAWDELIDTMIDYRVPVDATETPRVTAARLIRERSLATTAADGATLLGRAEERARYAREPLTGTDLAPALREVRSALRGRVSTRTRLMATFFPPSVIMRWRARTSTGYTSAVNAVAVRRDAALRTVNPRRLLSRRPADKRPGSR</sequence>
<dbReference type="InterPro" id="IPR021878">
    <property type="entry name" value="TgpA_N"/>
</dbReference>
<proteinExistence type="predicted"/>
<keyword evidence="2" id="KW-0812">Transmembrane</keyword>
<feature type="transmembrane region" description="Helical" evidence="2">
    <location>
        <begin position="217"/>
        <end position="235"/>
    </location>
</feature>
<feature type="compositionally biased region" description="Low complexity" evidence="1">
    <location>
        <begin position="572"/>
        <end position="595"/>
    </location>
</feature>
<protein>
    <submittedName>
        <fullName evidence="4">Transglutaminase</fullName>
    </submittedName>
</protein>
<dbReference type="SMART" id="SM00460">
    <property type="entry name" value="TGc"/>
    <property type="match status" value="1"/>
</dbReference>
<feature type="transmembrane region" description="Helical" evidence="2">
    <location>
        <begin position="61"/>
        <end position="84"/>
    </location>
</feature>
<feature type="transmembrane region" description="Helical" evidence="2">
    <location>
        <begin position="143"/>
        <end position="160"/>
    </location>
</feature>
<evidence type="ECO:0000256" key="2">
    <source>
        <dbReference type="SAM" id="Phobius"/>
    </source>
</evidence>
<dbReference type="Proteomes" id="UP000619260">
    <property type="component" value="Unassembled WGS sequence"/>
</dbReference>
<reference evidence="4" key="1">
    <citation type="submission" date="2021-01" db="EMBL/GenBank/DDBJ databases">
        <title>Whole genome shotgun sequence of Virgisporangium aliadipatigenens NBRC 105644.</title>
        <authorList>
            <person name="Komaki H."/>
            <person name="Tamura T."/>
        </authorList>
    </citation>
    <scope>NUCLEOTIDE SEQUENCE</scope>
    <source>
        <strain evidence="4">NBRC 105644</strain>
    </source>
</reference>
<feature type="transmembrane region" description="Helical" evidence="2">
    <location>
        <begin position="117"/>
        <end position="136"/>
    </location>
</feature>
<feature type="transmembrane region" description="Helical" evidence="2">
    <location>
        <begin position="166"/>
        <end position="185"/>
    </location>
</feature>
<keyword evidence="2" id="KW-0472">Membrane</keyword>
<keyword evidence="5" id="KW-1185">Reference proteome</keyword>
<dbReference type="Pfam" id="PF11992">
    <property type="entry name" value="TgpA_N"/>
    <property type="match status" value="1"/>
</dbReference>
<name>A0A8J3YU36_9ACTN</name>
<feature type="domain" description="Transglutaminase-like" evidence="3">
    <location>
        <begin position="480"/>
        <end position="550"/>
    </location>
</feature>
<evidence type="ECO:0000313" key="5">
    <source>
        <dbReference type="Proteomes" id="UP000619260"/>
    </source>
</evidence>
<dbReference type="InterPro" id="IPR002931">
    <property type="entry name" value="Transglutaminase-like"/>
</dbReference>
<organism evidence="4 5">
    <name type="scientific">Virgisporangium aliadipatigenens</name>
    <dbReference type="NCBI Taxonomy" id="741659"/>
    <lineage>
        <taxon>Bacteria</taxon>
        <taxon>Bacillati</taxon>
        <taxon>Actinomycetota</taxon>
        <taxon>Actinomycetes</taxon>
        <taxon>Micromonosporales</taxon>
        <taxon>Micromonosporaceae</taxon>
        <taxon>Virgisporangium</taxon>
    </lineage>
</organism>
<keyword evidence="2" id="KW-1133">Transmembrane helix</keyword>
<dbReference type="Pfam" id="PF01841">
    <property type="entry name" value="Transglut_core"/>
    <property type="match status" value="1"/>
</dbReference>
<dbReference type="PANTHER" id="PTHR42736:SF1">
    <property type="entry name" value="PROTEIN-GLUTAMINE GAMMA-GLUTAMYLTRANSFERASE"/>
    <property type="match status" value="1"/>
</dbReference>
<dbReference type="Gene3D" id="3.10.620.30">
    <property type="match status" value="1"/>
</dbReference>
<comment type="caution">
    <text evidence="4">The sequence shown here is derived from an EMBL/GenBank/DDBJ whole genome shotgun (WGS) entry which is preliminary data.</text>
</comment>
<evidence type="ECO:0000256" key="1">
    <source>
        <dbReference type="SAM" id="MobiDB-lite"/>
    </source>
</evidence>
<feature type="region of interest" description="Disordered" evidence="1">
    <location>
        <begin position="557"/>
        <end position="612"/>
    </location>
</feature>
<dbReference type="PANTHER" id="PTHR42736">
    <property type="entry name" value="PROTEIN-GLUTAMINE GAMMA-GLUTAMYLTRANSFERASE"/>
    <property type="match status" value="1"/>
</dbReference>
<feature type="transmembrane region" description="Helical" evidence="2">
    <location>
        <begin position="29"/>
        <end position="49"/>
    </location>
</feature>
<dbReference type="SUPFAM" id="SSF54001">
    <property type="entry name" value="Cysteine proteinases"/>
    <property type="match status" value="1"/>
</dbReference>
<gene>
    <name evidence="4" type="ORF">Val02_67810</name>
</gene>
<dbReference type="RefSeq" id="WP_203903336.1">
    <property type="nucleotide sequence ID" value="NZ_BOPF01000031.1"/>
</dbReference>
<dbReference type="EMBL" id="BOPF01000031">
    <property type="protein sequence ID" value="GIJ49895.1"/>
    <property type="molecule type" value="Genomic_DNA"/>
</dbReference>
<dbReference type="AlphaFoldDB" id="A0A8J3YU36"/>